<dbReference type="Pfam" id="PF03466">
    <property type="entry name" value="LysR_substrate"/>
    <property type="match status" value="1"/>
</dbReference>
<dbReference type="Proteomes" id="UP001609376">
    <property type="component" value="Unassembled WGS sequence"/>
</dbReference>
<protein>
    <submittedName>
        <fullName evidence="6">LysR substrate-binding domain-containing protein</fullName>
    </submittedName>
</protein>
<dbReference type="RefSeq" id="WP_395134005.1">
    <property type="nucleotide sequence ID" value="NZ_JBIMPR010000008.1"/>
</dbReference>
<dbReference type="InterPro" id="IPR050950">
    <property type="entry name" value="HTH-type_LysR_regulators"/>
</dbReference>
<dbReference type="Pfam" id="PF00126">
    <property type="entry name" value="HTH_1"/>
    <property type="match status" value="1"/>
</dbReference>
<dbReference type="PROSITE" id="PS50931">
    <property type="entry name" value="HTH_LYSR"/>
    <property type="match status" value="1"/>
</dbReference>
<dbReference type="Gene3D" id="1.10.10.10">
    <property type="entry name" value="Winged helix-like DNA-binding domain superfamily/Winged helix DNA-binding domain"/>
    <property type="match status" value="1"/>
</dbReference>
<evidence type="ECO:0000313" key="6">
    <source>
        <dbReference type="EMBL" id="MFH5774909.1"/>
    </source>
</evidence>
<gene>
    <name evidence="6" type="ORF">ACHFJ0_11725</name>
</gene>
<dbReference type="PANTHER" id="PTHR30419:SF2">
    <property type="entry name" value="LYSR FAMILY TRANSCRIPTIONAL REGULATOR"/>
    <property type="match status" value="1"/>
</dbReference>
<keyword evidence="7" id="KW-1185">Reference proteome</keyword>
<dbReference type="PANTHER" id="PTHR30419">
    <property type="entry name" value="HTH-TYPE TRANSCRIPTIONAL REGULATOR YBHD"/>
    <property type="match status" value="1"/>
</dbReference>
<keyword evidence="2" id="KW-0805">Transcription regulation</keyword>
<dbReference type="InterPro" id="IPR000847">
    <property type="entry name" value="LysR_HTH_N"/>
</dbReference>
<dbReference type="InterPro" id="IPR036388">
    <property type="entry name" value="WH-like_DNA-bd_sf"/>
</dbReference>
<evidence type="ECO:0000256" key="1">
    <source>
        <dbReference type="ARBA" id="ARBA00009437"/>
    </source>
</evidence>
<evidence type="ECO:0000313" key="7">
    <source>
        <dbReference type="Proteomes" id="UP001609376"/>
    </source>
</evidence>
<keyword evidence="3" id="KW-0238">DNA-binding</keyword>
<keyword evidence="4" id="KW-0804">Transcription</keyword>
<sequence>MRFDLTDLRLFLAVADAGSITHGAALAGLSLAAASERLREMEATGGVRLLDRGRRGVTPTEAGETLLHHARLILHQMTQMRGEIGQFARNLRSTVRLLANTAALTEILPARLAPWLAAHPQVDIDLRERQSVDIARSIALGFAEIGVLNAAVDTAGLELRPFAIDRLVVVAARGHALASRRTVMLAELAGEPFLALAGGAMSDYLDAQAARIGLRLRPRIRLHAFDDICRMAGAGAGIGIVPVLAARRATRPAGITAIPLSDPWATRHLSLCTQTGARLSPAAQDLLDHLGADREAGSGDRPHPVPPD</sequence>
<dbReference type="SUPFAM" id="SSF46785">
    <property type="entry name" value="Winged helix' DNA-binding domain"/>
    <property type="match status" value="1"/>
</dbReference>
<feature type="domain" description="HTH lysR-type" evidence="5">
    <location>
        <begin position="3"/>
        <end position="60"/>
    </location>
</feature>
<evidence type="ECO:0000259" key="5">
    <source>
        <dbReference type="PROSITE" id="PS50931"/>
    </source>
</evidence>
<dbReference type="InterPro" id="IPR005119">
    <property type="entry name" value="LysR_subst-bd"/>
</dbReference>
<name>A0ABW7LKR3_9RHOB</name>
<evidence type="ECO:0000256" key="2">
    <source>
        <dbReference type="ARBA" id="ARBA00023015"/>
    </source>
</evidence>
<dbReference type="InterPro" id="IPR036390">
    <property type="entry name" value="WH_DNA-bd_sf"/>
</dbReference>
<accession>A0ABW7LKR3</accession>
<dbReference type="CDD" id="cd08421">
    <property type="entry name" value="PBP2_LTTR_like_1"/>
    <property type="match status" value="1"/>
</dbReference>
<dbReference type="EMBL" id="JBIMPR010000008">
    <property type="protein sequence ID" value="MFH5774909.1"/>
    <property type="molecule type" value="Genomic_DNA"/>
</dbReference>
<comment type="caution">
    <text evidence="6">The sequence shown here is derived from an EMBL/GenBank/DDBJ whole genome shotgun (WGS) entry which is preliminary data.</text>
</comment>
<evidence type="ECO:0000256" key="3">
    <source>
        <dbReference type="ARBA" id="ARBA00023125"/>
    </source>
</evidence>
<dbReference type="Gene3D" id="3.40.190.290">
    <property type="match status" value="1"/>
</dbReference>
<organism evidence="6 7">
    <name type="scientific">Paracoccus broussonetiae subsp. drimophilus</name>
    <dbReference type="NCBI Taxonomy" id="3373869"/>
    <lineage>
        <taxon>Bacteria</taxon>
        <taxon>Pseudomonadati</taxon>
        <taxon>Pseudomonadota</taxon>
        <taxon>Alphaproteobacteria</taxon>
        <taxon>Rhodobacterales</taxon>
        <taxon>Paracoccaceae</taxon>
        <taxon>Paracoccus</taxon>
        <taxon>Paracoccus broussonetiae</taxon>
    </lineage>
</organism>
<comment type="similarity">
    <text evidence="1">Belongs to the LysR transcriptional regulatory family.</text>
</comment>
<evidence type="ECO:0000256" key="4">
    <source>
        <dbReference type="ARBA" id="ARBA00023163"/>
    </source>
</evidence>
<reference evidence="6 7" key="1">
    <citation type="submission" date="2024-10" db="EMBL/GenBank/DDBJ databases">
        <title>Paracoccus drimophilus sp. nov., a novel bacterium from corn roots in Hunan.</title>
        <authorList>
            <person name="Li X."/>
        </authorList>
    </citation>
    <scope>NUCLEOTIDE SEQUENCE [LARGE SCALE GENOMIC DNA]</scope>
    <source>
        <strain evidence="6 7">NGMCC 1.201697</strain>
    </source>
</reference>
<proteinExistence type="inferred from homology"/>
<dbReference type="SUPFAM" id="SSF53850">
    <property type="entry name" value="Periplasmic binding protein-like II"/>
    <property type="match status" value="1"/>
</dbReference>